<feature type="region of interest" description="Disordered" evidence="4">
    <location>
        <begin position="27"/>
        <end position="47"/>
    </location>
</feature>
<evidence type="ECO:0000256" key="3">
    <source>
        <dbReference type="ARBA" id="ARBA00023242"/>
    </source>
</evidence>
<evidence type="ECO:0000313" key="5">
    <source>
        <dbReference type="EMBL" id="KAF5850363.1"/>
    </source>
</evidence>
<dbReference type="Proteomes" id="UP000624244">
    <property type="component" value="Unassembled WGS sequence"/>
</dbReference>
<accession>A0A8H5ZMC6</accession>
<proteinExistence type="inferred from homology"/>
<evidence type="ECO:0000256" key="2">
    <source>
        <dbReference type="ARBA" id="ARBA00008044"/>
    </source>
</evidence>
<protein>
    <recommendedName>
        <fullName evidence="7">THO complex subunit 5</fullName>
    </recommendedName>
</protein>
<comment type="subcellular location">
    <subcellularLocation>
        <location evidence="1">Nucleus</location>
    </subcellularLocation>
</comment>
<dbReference type="GO" id="GO:0003729">
    <property type="term" value="F:mRNA binding"/>
    <property type="evidence" value="ECO:0007669"/>
    <property type="project" value="TreeGrafter"/>
</dbReference>
<evidence type="ECO:0008006" key="7">
    <source>
        <dbReference type="Google" id="ProtNLM"/>
    </source>
</evidence>
<evidence type="ECO:0000256" key="4">
    <source>
        <dbReference type="SAM" id="MobiDB-lite"/>
    </source>
</evidence>
<dbReference type="PANTHER" id="PTHR13375:SF3">
    <property type="entry name" value="THO COMPLEX SUBUNIT 5 HOMOLOG"/>
    <property type="match status" value="1"/>
</dbReference>
<dbReference type="GO" id="GO:0000445">
    <property type="term" value="C:THO complex part of transcription export complex"/>
    <property type="evidence" value="ECO:0007669"/>
    <property type="project" value="TreeGrafter"/>
</dbReference>
<dbReference type="EMBL" id="WNKQ01000007">
    <property type="protein sequence ID" value="KAF5850363.1"/>
    <property type="molecule type" value="Genomic_DNA"/>
</dbReference>
<dbReference type="PANTHER" id="PTHR13375">
    <property type="entry name" value="FMS INTERACTING PROTEIN"/>
    <property type="match status" value="1"/>
</dbReference>
<reference evidence="5" key="1">
    <citation type="submission" date="2019-11" db="EMBL/GenBank/DDBJ databases">
        <title>Bipolaris sorokiniana Genome sequencing.</title>
        <authorList>
            <person name="Wang H."/>
        </authorList>
    </citation>
    <scope>NUCLEOTIDE SEQUENCE</scope>
</reference>
<dbReference type="AlphaFoldDB" id="A0A8H5ZMC6"/>
<organism evidence="5 6">
    <name type="scientific">Cochliobolus sativus</name>
    <name type="common">Common root rot and spot blotch fungus</name>
    <name type="synonym">Bipolaris sorokiniana</name>
    <dbReference type="NCBI Taxonomy" id="45130"/>
    <lineage>
        <taxon>Eukaryota</taxon>
        <taxon>Fungi</taxon>
        <taxon>Dikarya</taxon>
        <taxon>Ascomycota</taxon>
        <taxon>Pezizomycotina</taxon>
        <taxon>Dothideomycetes</taxon>
        <taxon>Pleosporomycetidae</taxon>
        <taxon>Pleosporales</taxon>
        <taxon>Pleosporineae</taxon>
        <taxon>Pleosporaceae</taxon>
        <taxon>Bipolaris</taxon>
    </lineage>
</organism>
<dbReference type="InterPro" id="IPR019163">
    <property type="entry name" value="THO_Thoc5"/>
</dbReference>
<dbReference type="Pfam" id="PF09766">
    <property type="entry name" value="FmiP_Thoc5"/>
    <property type="match status" value="1"/>
</dbReference>
<dbReference type="GO" id="GO:0006406">
    <property type="term" value="P:mRNA export from nucleus"/>
    <property type="evidence" value="ECO:0007669"/>
    <property type="project" value="TreeGrafter"/>
</dbReference>
<evidence type="ECO:0000256" key="1">
    <source>
        <dbReference type="ARBA" id="ARBA00004123"/>
    </source>
</evidence>
<evidence type="ECO:0000313" key="6">
    <source>
        <dbReference type="Proteomes" id="UP000624244"/>
    </source>
</evidence>
<keyword evidence="3" id="KW-0539">Nucleus</keyword>
<sequence>MTPSHVLIEQGRTVLLTGAQSKCKLTVPPSPITGHKSTWRPPTKESAMTDQQVSLPEPGEAMPADLSTFNMADLVKTPHNARLYQEVQNLKKLINELVDFQLAHPKISKAESREDIDNEKKAMREIEKREKYIRAQLSIIKTLYRQSVLKVREEKAKTSDDRAVNDALILGLHNLKYEEQSLRSEISAAENYDHKYMKLPLIPLEEFLEEFPEHKESTEHDLMTARIEHEHQVRLKLEERRQEKLKQKQKLIAEVKKGKDDLTKLDTMVEKFIEAAEPIKKVLSIE</sequence>
<comment type="caution">
    <text evidence="5">The sequence shown here is derived from an EMBL/GenBank/DDBJ whole genome shotgun (WGS) entry which is preliminary data.</text>
</comment>
<comment type="similarity">
    <text evidence="2">Belongs to the THOC5 family.</text>
</comment>
<name>A0A8H5ZMC6_COCSA</name>
<gene>
    <name evidence="5" type="ORF">GGP41_002576</name>
</gene>